<evidence type="ECO:0000313" key="2">
    <source>
        <dbReference type="Proteomes" id="UP000580891"/>
    </source>
</evidence>
<reference evidence="1 2" key="1">
    <citation type="submission" date="2020-07" db="EMBL/GenBank/DDBJ databases">
        <title>Genomic Encyclopedia of Type Strains, Phase IV (KMG-IV): sequencing the most valuable type-strain genomes for metagenomic binning, comparative biology and taxonomic classification.</title>
        <authorList>
            <person name="Goeker M."/>
        </authorList>
    </citation>
    <scope>NUCLEOTIDE SEQUENCE [LARGE SCALE GENOMIC DNA]</scope>
    <source>
        <strain evidence="1 2">DSM 25220</strain>
    </source>
</reference>
<name>A0A7W0BTW5_9BACL</name>
<evidence type="ECO:0000313" key="1">
    <source>
        <dbReference type="EMBL" id="MBA2870621.1"/>
    </source>
</evidence>
<sequence length="65" mass="7787">MGKALFEQLSVEEQELLLHLLFNQDYALELVSCELYDIENGHKQVEETHYKKLIKLYDRLRETSM</sequence>
<evidence type="ECO:0008006" key="3">
    <source>
        <dbReference type="Google" id="ProtNLM"/>
    </source>
</evidence>
<proteinExistence type="predicted"/>
<dbReference type="Gene3D" id="1.10.287.3030">
    <property type="match status" value="1"/>
</dbReference>
<organism evidence="1 2">
    <name type="scientific">[Anoxybacillus] calidus</name>
    <dbReference type="NCBI Taxonomy" id="575178"/>
    <lineage>
        <taxon>Bacteria</taxon>
        <taxon>Bacillati</taxon>
        <taxon>Bacillota</taxon>
        <taxon>Bacilli</taxon>
        <taxon>Bacillales</taxon>
        <taxon>Anoxybacillaceae</taxon>
        <taxon>Paranoxybacillus</taxon>
    </lineage>
</organism>
<dbReference type="Pfam" id="PF14156">
    <property type="entry name" value="AbbA_antirepres"/>
    <property type="match status" value="1"/>
</dbReference>
<protein>
    <recommendedName>
        <fullName evidence="3">Antirepressor AbbA</fullName>
    </recommendedName>
</protein>
<dbReference type="EMBL" id="JACDUU010000002">
    <property type="protein sequence ID" value="MBA2870621.1"/>
    <property type="molecule type" value="Genomic_DNA"/>
</dbReference>
<dbReference type="AlphaFoldDB" id="A0A7W0BTW5"/>
<dbReference type="Proteomes" id="UP000580891">
    <property type="component" value="Unassembled WGS sequence"/>
</dbReference>
<dbReference type="InterPro" id="IPR025446">
    <property type="entry name" value="Antirep_AbbA"/>
</dbReference>
<gene>
    <name evidence="1" type="ORF">HNQ85_000891</name>
</gene>
<accession>A0A7W0BTW5</accession>
<dbReference type="RefSeq" id="WP_181536532.1">
    <property type="nucleotide sequence ID" value="NZ_JACDUU010000002.1"/>
</dbReference>
<keyword evidence="2" id="KW-1185">Reference proteome</keyword>
<comment type="caution">
    <text evidence="1">The sequence shown here is derived from an EMBL/GenBank/DDBJ whole genome shotgun (WGS) entry which is preliminary data.</text>
</comment>